<protein>
    <submittedName>
        <fullName evidence="1">Alkaline phosphatase family protein</fullName>
    </submittedName>
</protein>
<reference evidence="1 2" key="1">
    <citation type="journal article" date="2019" name="Int. J. Syst. Evol. Microbiol.">
        <title>The Global Catalogue of Microorganisms (GCM) 10K type strain sequencing project: providing services to taxonomists for standard genome sequencing and annotation.</title>
        <authorList>
            <consortium name="The Broad Institute Genomics Platform"/>
            <consortium name="The Broad Institute Genome Sequencing Center for Infectious Disease"/>
            <person name="Wu L."/>
            <person name="Ma J."/>
        </authorList>
    </citation>
    <scope>NUCLEOTIDE SEQUENCE [LARGE SCALE GENOMIC DNA]</scope>
    <source>
        <strain evidence="1 2">LMG 29247</strain>
    </source>
</reference>
<evidence type="ECO:0000313" key="1">
    <source>
        <dbReference type="EMBL" id="MFC6765382.1"/>
    </source>
</evidence>
<accession>A0ABD5SK65</accession>
<dbReference type="Proteomes" id="UP001596383">
    <property type="component" value="Unassembled WGS sequence"/>
</dbReference>
<dbReference type="AlphaFoldDB" id="A0ABD5SK65"/>
<dbReference type="RefSeq" id="WP_273738407.1">
    <property type="nucleotide sequence ID" value="NZ_JAQIVI010000146.1"/>
</dbReference>
<dbReference type="InterPro" id="IPR002591">
    <property type="entry name" value="Phosphodiest/P_Trfase"/>
</dbReference>
<dbReference type="PANTHER" id="PTHR10151:SF120">
    <property type="entry name" value="BIS(5'-ADENOSYL)-TRIPHOSPHATASE"/>
    <property type="match status" value="1"/>
</dbReference>
<sequence>MGLFDKLRGGSDSRVVFLGIDGVPYELIAEHPDVFPNLTEIERTGSGGQISSIVPPESSACWPSLTTGKNPGQTGVYGFQDRKTETYETYVPMGSHVAADRVWDIVTNHGRDAAVFNVPVTFPPSSRVQRQVSGFLSPSVADAASSTALQQTLEKFDYQIDVDAQLGHDDEKDAFIDNAHDTLEARRDAFVHYLDQDDWDLFFGVFMTTDRVNHFLFGDYATDGEYADEFLEFYRTLDEYIGDVRDRLDDDTTLVVASDHGFTQLEYEVNLNQWLADTGWLSYDTDDHEDLTDISPRTRAYSLIPGRVFLNLEGREPDGTVPESEYDAVREELIADLEGVTGPDGRQVCRRIVRSEDAFDGEQTEIAPDLVVIPADGFDLKSAFKEKTAVFTEGPRNGMHKFENACLFSTSETLDVSDADLLDIAPTLLELLEIEPGELDGRSLLA</sequence>
<keyword evidence="2" id="KW-1185">Reference proteome</keyword>
<dbReference type="Gene3D" id="3.40.720.10">
    <property type="entry name" value="Alkaline Phosphatase, subunit A"/>
    <property type="match status" value="1"/>
</dbReference>
<organism evidence="1 2">
    <name type="scientific">Natrinema soli</name>
    <dbReference type="NCBI Taxonomy" id="1930624"/>
    <lineage>
        <taxon>Archaea</taxon>
        <taxon>Methanobacteriati</taxon>
        <taxon>Methanobacteriota</taxon>
        <taxon>Stenosarchaea group</taxon>
        <taxon>Halobacteria</taxon>
        <taxon>Halobacteriales</taxon>
        <taxon>Natrialbaceae</taxon>
        <taxon>Natrinema</taxon>
    </lineage>
</organism>
<dbReference type="PANTHER" id="PTHR10151">
    <property type="entry name" value="ECTONUCLEOTIDE PYROPHOSPHATASE/PHOSPHODIESTERASE"/>
    <property type="match status" value="1"/>
</dbReference>
<dbReference type="Pfam" id="PF01663">
    <property type="entry name" value="Phosphodiest"/>
    <property type="match status" value="1"/>
</dbReference>
<comment type="caution">
    <text evidence="1">The sequence shown here is derived from an EMBL/GenBank/DDBJ whole genome shotgun (WGS) entry which is preliminary data.</text>
</comment>
<proteinExistence type="predicted"/>
<dbReference type="InterPro" id="IPR017850">
    <property type="entry name" value="Alkaline_phosphatase_core_sf"/>
</dbReference>
<dbReference type="GO" id="GO:0016787">
    <property type="term" value="F:hydrolase activity"/>
    <property type="evidence" value="ECO:0007669"/>
    <property type="project" value="UniProtKB-ARBA"/>
</dbReference>
<dbReference type="EMBL" id="JBHSWV010000146">
    <property type="protein sequence ID" value="MFC6765382.1"/>
    <property type="molecule type" value="Genomic_DNA"/>
</dbReference>
<gene>
    <name evidence="1" type="ORF">ACFQE6_10415</name>
</gene>
<evidence type="ECO:0000313" key="2">
    <source>
        <dbReference type="Proteomes" id="UP001596383"/>
    </source>
</evidence>
<dbReference type="SUPFAM" id="SSF53649">
    <property type="entry name" value="Alkaline phosphatase-like"/>
    <property type="match status" value="1"/>
</dbReference>
<name>A0ABD5SK65_9EURY</name>